<reference evidence="2 4" key="1">
    <citation type="submission" date="2015-02" db="EMBL/GenBank/DDBJ databases">
        <authorList>
            <person name="Chooi Y.-H."/>
        </authorList>
    </citation>
    <scope>NUCLEOTIDE SEQUENCE [LARGE SCALE GENOMIC DNA]</scope>
    <source>
        <strain evidence="2">E3</strain>
    </source>
</reference>
<evidence type="ECO:0000313" key="2">
    <source>
        <dbReference type="EMBL" id="CEO95146.1"/>
    </source>
</evidence>
<dbReference type="Pfam" id="PF06209">
    <property type="entry name" value="COBRA1"/>
    <property type="match status" value="1"/>
</dbReference>
<dbReference type="GO" id="GO:0005634">
    <property type="term" value="C:nucleus"/>
    <property type="evidence" value="ECO:0007669"/>
    <property type="project" value="InterPro"/>
</dbReference>
<dbReference type="OrthoDB" id="5548359at2759"/>
<dbReference type="Proteomes" id="UP000290189">
    <property type="component" value="Unassembled WGS sequence"/>
</dbReference>
<feature type="compositionally biased region" description="Acidic residues" evidence="1">
    <location>
        <begin position="624"/>
        <end position="645"/>
    </location>
</feature>
<organism evidence="2 4">
    <name type="scientific">Plasmodiophora brassicae</name>
    <name type="common">Clubroot disease agent</name>
    <dbReference type="NCBI Taxonomy" id="37360"/>
    <lineage>
        <taxon>Eukaryota</taxon>
        <taxon>Sar</taxon>
        <taxon>Rhizaria</taxon>
        <taxon>Endomyxa</taxon>
        <taxon>Phytomyxea</taxon>
        <taxon>Plasmodiophorida</taxon>
        <taxon>Plasmodiophoridae</taxon>
        <taxon>Plasmodiophora</taxon>
    </lineage>
</organism>
<protein>
    <recommendedName>
        <fullName evidence="6">Negative elongation factor B</fullName>
    </recommendedName>
</protein>
<keyword evidence="4" id="KW-1185">Reference proteome</keyword>
<evidence type="ECO:0000313" key="3">
    <source>
        <dbReference type="EMBL" id="SPQ96405.1"/>
    </source>
</evidence>
<name>A0A0G4IIU7_PLABS</name>
<dbReference type="AlphaFoldDB" id="A0A0G4IIU7"/>
<gene>
    <name evidence="2" type="ORF">PBRA_003912</name>
    <name evidence="3" type="ORF">PLBR_LOCUS3620</name>
</gene>
<sequence>MAGAPSSAASHVDDAVIGVDGRASDVVAIDDGDDEYQLGEKGSLTIHKMLSQHNPVNVIHEFQERNGLHVPNSGAFLKFLDLLGISRASVYSSLCDKLKARLMQRSSKLAPGQREILLQESFRFMRIDELREIPIELLCGMDKIPKKYIDSLSTQAALLETLPLSILRQVWVEHPNLLFMKLIPLYNEFVTDPERLRAYGPFRVPVQVPSDRRAADPVLQQLVQWIGSSFQVYSFCLRILRDRFSTSRHFGYCVLRMELLMALHDCGQQDVVSQDPIRMIAWCLDAAVREACIEGRLLDELRTQYALTREVSDLPSDSNEDPGTISQMQDLSMVLAHPLVANTLLRSIEVHLGRIVSAADDEHLPKDDEPVRLLSHAMFIGTNVRKLLRARRSFKLPKCPNVILRSWYPLLGIVMLEGEPADTTTTSLVNLLSADKAGMGTSLLVSYAMSCLLKNDVARATVLLAVLGNAPLAGAVPPLSVIDRFGLALVSLLTSDNRIRAQLATNADFRAACFDKCLVRLAAKQEVFRLRLFESLEALTDVIPVADIARYVRDSRPSPSAENASADGAVATLLPSIEEHRASLVDKLPELSALIDSADAHAMDVEQVAGEGPRPPVETGDPPESPDTEPGDAAPPDDEEAMSVD</sequence>
<feature type="region of interest" description="Disordered" evidence="1">
    <location>
        <begin position="602"/>
        <end position="645"/>
    </location>
</feature>
<dbReference type="PANTHER" id="PTHR13503:SF3">
    <property type="entry name" value="NEGATIVE ELONGATION FACTOR B"/>
    <property type="match status" value="1"/>
</dbReference>
<reference evidence="3 5" key="2">
    <citation type="submission" date="2018-03" db="EMBL/GenBank/DDBJ databases">
        <authorList>
            <person name="Fogelqvist J."/>
        </authorList>
    </citation>
    <scope>NUCLEOTIDE SEQUENCE [LARGE SCALE GENOMIC DNA]</scope>
</reference>
<dbReference type="EMBL" id="OVEO01000005">
    <property type="protein sequence ID" value="SPQ96405.1"/>
    <property type="molecule type" value="Genomic_DNA"/>
</dbReference>
<geneLocation type="mitochondrion" evidence="3"/>
<keyword evidence="3" id="KW-0496">Mitochondrion</keyword>
<evidence type="ECO:0000313" key="5">
    <source>
        <dbReference type="Proteomes" id="UP000290189"/>
    </source>
</evidence>
<evidence type="ECO:0000256" key="1">
    <source>
        <dbReference type="SAM" id="MobiDB-lite"/>
    </source>
</evidence>
<dbReference type="PANTHER" id="PTHR13503">
    <property type="entry name" value="NEGATIVE ELONGATION FACTOR COMPLEX MEMBER B"/>
    <property type="match status" value="1"/>
</dbReference>
<dbReference type="GO" id="GO:0045892">
    <property type="term" value="P:negative regulation of DNA-templated transcription"/>
    <property type="evidence" value="ECO:0007669"/>
    <property type="project" value="InterPro"/>
</dbReference>
<accession>A0A0G4IIU7</accession>
<dbReference type="STRING" id="37360.A0A0G4IIU7"/>
<dbReference type="OMA" id="HAMDVEQ"/>
<evidence type="ECO:0008006" key="6">
    <source>
        <dbReference type="Google" id="ProtNLM"/>
    </source>
</evidence>
<dbReference type="EMBL" id="CDSF01000013">
    <property type="protein sequence ID" value="CEO95146.1"/>
    <property type="molecule type" value="Genomic_DNA"/>
</dbReference>
<proteinExistence type="predicted"/>
<dbReference type="Proteomes" id="UP000039324">
    <property type="component" value="Unassembled WGS sequence"/>
</dbReference>
<evidence type="ECO:0000313" key="4">
    <source>
        <dbReference type="Proteomes" id="UP000039324"/>
    </source>
</evidence>
<dbReference type="InterPro" id="IPR010405">
    <property type="entry name" value="COBRA1"/>
</dbReference>